<evidence type="ECO:0000313" key="3">
    <source>
        <dbReference type="Proteomes" id="UP000228568"/>
    </source>
</evidence>
<accession>A0A2M7V6D9</accession>
<dbReference type="Proteomes" id="UP000228568">
    <property type="component" value="Unassembled WGS sequence"/>
</dbReference>
<evidence type="ECO:0000256" key="1">
    <source>
        <dbReference type="SAM" id="MobiDB-lite"/>
    </source>
</evidence>
<protein>
    <submittedName>
        <fullName evidence="2">Uncharacterized protein</fullName>
    </submittedName>
</protein>
<dbReference type="EMBL" id="PFPK01000047">
    <property type="protein sequence ID" value="PIZ94241.1"/>
    <property type="molecule type" value="Genomic_DNA"/>
</dbReference>
<gene>
    <name evidence="2" type="ORF">COX81_03965</name>
</gene>
<sequence length="149" mass="16868">MAGYKGKPTADREFRFPPDLKEDKEHTNREDMLVSTQDTYDRIREELEANKERITELLSGVMAELGFEAEGIDFVVEQILEVLQSEENESIAANKVGDILESKFEVVARKLDGRAELIYSQIAMDIRDGNLLDFGCGDGKVSRHVEDNN</sequence>
<proteinExistence type="predicted"/>
<feature type="region of interest" description="Disordered" evidence="1">
    <location>
        <begin position="1"/>
        <end position="35"/>
    </location>
</feature>
<organism evidence="2 3">
    <name type="scientific">Candidatus Magasanikbacteria bacterium CG_4_10_14_0_2_um_filter_37_12</name>
    <dbReference type="NCBI Taxonomy" id="1974637"/>
    <lineage>
        <taxon>Bacteria</taxon>
        <taxon>Candidatus Magasanikiibacteriota</taxon>
    </lineage>
</organism>
<feature type="non-terminal residue" evidence="2">
    <location>
        <position position="149"/>
    </location>
</feature>
<feature type="compositionally biased region" description="Basic and acidic residues" evidence="1">
    <location>
        <begin position="8"/>
        <end position="32"/>
    </location>
</feature>
<dbReference type="AlphaFoldDB" id="A0A2M7V6D9"/>
<evidence type="ECO:0000313" key="2">
    <source>
        <dbReference type="EMBL" id="PIZ94241.1"/>
    </source>
</evidence>
<reference evidence="3" key="1">
    <citation type="submission" date="2017-09" db="EMBL/GenBank/DDBJ databases">
        <title>Depth-based differentiation of microbial function through sediment-hosted aquifers and enrichment of novel symbionts in the deep terrestrial subsurface.</title>
        <authorList>
            <person name="Probst A.J."/>
            <person name="Ladd B."/>
            <person name="Jarett J.K."/>
            <person name="Geller-Mcgrath D.E."/>
            <person name="Sieber C.M.K."/>
            <person name="Emerson J.B."/>
            <person name="Anantharaman K."/>
            <person name="Thomas B.C."/>
            <person name="Malmstrom R."/>
            <person name="Stieglmeier M."/>
            <person name="Klingl A."/>
            <person name="Woyke T."/>
            <person name="Ryan C.M."/>
            <person name="Banfield J.F."/>
        </authorList>
    </citation>
    <scope>NUCLEOTIDE SEQUENCE [LARGE SCALE GENOMIC DNA]</scope>
</reference>
<name>A0A2M7V6D9_9BACT</name>
<comment type="caution">
    <text evidence="2">The sequence shown here is derived from an EMBL/GenBank/DDBJ whole genome shotgun (WGS) entry which is preliminary data.</text>
</comment>